<gene>
    <name evidence="2" type="ORF">SLS55_000334</name>
</gene>
<proteinExistence type="predicted"/>
<evidence type="ECO:0000256" key="1">
    <source>
        <dbReference type="SAM" id="MobiDB-lite"/>
    </source>
</evidence>
<name>A0ABR3CWI0_9PEZI</name>
<dbReference type="Proteomes" id="UP001430584">
    <property type="component" value="Unassembled WGS sequence"/>
</dbReference>
<keyword evidence="3" id="KW-1185">Reference proteome</keyword>
<comment type="caution">
    <text evidence="2">The sequence shown here is derived from an EMBL/GenBank/DDBJ whole genome shotgun (WGS) entry which is preliminary data.</text>
</comment>
<feature type="compositionally biased region" description="Basic residues" evidence="1">
    <location>
        <begin position="45"/>
        <end position="60"/>
    </location>
</feature>
<dbReference type="GeneID" id="92004419"/>
<dbReference type="EMBL" id="JAJVCZ030000001">
    <property type="protein sequence ID" value="KAL0264385.1"/>
    <property type="molecule type" value="Genomic_DNA"/>
</dbReference>
<protein>
    <submittedName>
        <fullName evidence="2">Uncharacterized protein</fullName>
    </submittedName>
</protein>
<evidence type="ECO:0000313" key="3">
    <source>
        <dbReference type="Proteomes" id="UP001430584"/>
    </source>
</evidence>
<organism evidence="2 3">
    <name type="scientific">Diplodia seriata</name>
    <dbReference type="NCBI Taxonomy" id="420778"/>
    <lineage>
        <taxon>Eukaryota</taxon>
        <taxon>Fungi</taxon>
        <taxon>Dikarya</taxon>
        <taxon>Ascomycota</taxon>
        <taxon>Pezizomycotina</taxon>
        <taxon>Dothideomycetes</taxon>
        <taxon>Dothideomycetes incertae sedis</taxon>
        <taxon>Botryosphaeriales</taxon>
        <taxon>Botryosphaeriaceae</taxon>
        <taxon>Diplodia</taxon>
    </lineage>
</organism>
<feature type="compositionally biased region" description="Basic and acidic residues" evidence="1">
    <location>
        <begin position="26"/>
        <end position="36"/>
    </location>
</feature>
<reference evidence="2 3" key="1">
    <citation type="submission" date="2024-02" db="EMBL/GenBank/DDBJ databases">
        <title>De novo assembly and annotation of 12 fungi associated with fruit tree decline syndrome in Ontario, Canada.</title>
        <authorList>
            <person name="Sulman M."/>
            <person name="Ellouze W."/>
            <person name="Ilyukhin E."/>
        </authorList>
    </citation>
    <scope>NUCLEOTIDE SEQUENCE [LARGE SCALE GENOMIC DNA]</scope>
    <source>
        <strain evidence="2 3">FDS-637</strain>
    </source>
</reference>
<accession>A0ABR3CWI0</accession>
<evidence type="ECO:0000313" key="2">
    <source>
        <dbReference type="EMBL" id="KAL0264385.1"/>
    </source>
</evidence>
<dbReference type="RefSeq" id="XP_066637125.1">
    <property type="nucleotide sequence ID" value="XM_066771846.1"/>
</dbReference>
<feature type="region of interest" description="Disordered" evidence="1">
    <location>
        <begin position="26"/>
        <end position="60"/>
    </location>
</feature>
<sequence length="60" mass="6748">MAASVVNKDQFFMRVCGLKRCAKKVEERSNEVDVGKTKNKAGGSSRKKKSYSIKKKSHEN</sequence>